<keyword evidence="6" id="KW-0460">Magnesium</keyword>
<evidence type="ECO:0000256" key="1">
    <source>
        <dbReference type="ARBA" id="ARBA00001946"/>
    </source>
</evidence>
<comment type="cofactor">
    <cofactor evidence="1 6">
        <name>Mg(2+)</name>
        <dbReference type="ChEBI" id="CHEBI:18420"/>
    </cofactor>
</comment>
<evidence type="ECO:0000256" key="3">
    <source>
        <dbReference type="ARBA" id="ARBA00011245"/>
    </source>
</evidence>
<dbReference type="GO" id="GO:0017111">
    <property type="term" value="F:ribonucleoside triphosphate phosphatase activity"/>
    <property type="evidence" value="ECO:0007669"/>
    <property type="project" value="InterPro"/>
</dbReference>
<dbReference type="AlphaFoldDB" id="A0A5C6QAG1"/>
<dbReference type="EMBL" id="VOLT01000009">
    <property type="protein sequence ID" value="TWX65966.1"/>
    <property type="molecule type" value="Genomic_DNA"/>
</dbReference>
<dbReference type="EC" id="3.6.1.-" evidence="6"/>
<dbReference type="PROSITE" id="PS51462">
    <property type="entry name" value="NUDIX"/>
    <property type="match status" value="1"/>
</dbReference>
<dbReference type="OrthoDB" id="8594221at2"/>
<evidence type="ECO:0000256" key="4">
    <source>
        <dbReference type="ARBA" id="ARBA00015552"/>
    </source>
</evidence>
<dbReference type="SUPFAM" id="SSF55811">
    <property type="entry name" value="Nudix"/>
    <property type="match status" value="1"/>
</dbReference>
<protein>
    <recommendedName>
        <fullName evidence="4 6">Phosphatase NudJ</fullName>
        <ecNumber evidence="6">3.6.1.-</ecNumber>
    </recommendedName>
</protein>
<dbReference type="InterPro" id="IPR020084">
    <property type="entry name" value="NUDIX_hydrolase_CS"/>
</dbReference>
<name>A0A5C6QAG1_9GAMM</name>
<dbReference type="InterPro" id="IPR015797">
    <property type="entry name" value="NUDIX_hydrolase-like_dom_sf"/>
</dbReference>
<keyword evidence="5 6" id="KW-0378">Hydrolase</keyword>
<feature type="domain" description="Nudix hydrolase" evidence="8">
    <location>
        <begin position="30"/>
        <end position="160"/>
    </location>
</feature>
<dbReference type="InterPro" id="IPR033713">
    <property type="entry name" value="NudJ"/>
</dbReference>
<dbReference type="GO" id="GO:0017110">
    <property type="term" value="F:nucleoside diphosphate phosphatase activity"/>
    <property type="evidence" value="ECO:0007669"/>
    <property type="project" value="InterPro"/>
</dbReference>
<evidence type="ECO:0000313" key="10">
    <source>
        <dbReference type="Proteomes" id="UP000321822"/>
    </source>
</evidence>
<evidence type="ECO:0000259" key="8">
    <source>
        <dbReference type="PROSITE" id="PS51462"/>
    </source>
</evidence>
<dbReference type="InterPro" id="IPR000086">
    <property type="entry name" value="NUDIX_hydrolase_dom"/>
</dbReference>
<dbReference type="PANTHER" id="PTHR43222:SF11">
    <property type="entry name" value="PHOSPHATASE NUDJ"/>
    <property type="match status" value="1"/>
</dbReference>
<feature type="region of interest" description="Disordered" evidence="7">
    <location>
        <begin position="1"/>
        <end position="26"/>
    </location>
</feature>
<comment type="similarity">
    <text evidence="2 6">Belongs to the Nudix hydrolase family. NudJ subfamily.</text>
</comment>
<evidence type="ECO:0000256" key="5">
    <source>
        <dbReference type="ARBA" id="ARBA00022801"/>
    </source>
</evidence>
<evidence type="ECO:0000256" key="7">
    <source>
        <dbReference type="SAM" id="MobiDB-lite"/>
    </source>
</evidence>
<dbReference type="Gene3D" id="3.90.79.10">
    <property type="entry name" value="Nucleoside Triphosphate Pyrophosphohydrolase"/>
    <property type="match status" value="1"/>
</dbReference>
<dbReference type="Pfam" id="PF00293">
    <property type="entry name" value="NUDIX"/>
    <property type="match status" value="1"/>
</dbReference>
<comment type="subunit">
    <text evidence="3 6">Monomer.</text>
</comment>
<dbReference type="Proteomes" id="UP000321822">
    <property type="component" value="Unassembled WGS sequence"/>
</dbReference>
<proteinExistence type="inferred from homology"/>
<dbReference type="PROSITE" id="PS00893">
    <property type="entry name" value="NUDIX_BOX"/>
    <property type="match status" value="1"/>
</dbReference>
<gene>
    <name evidence="6" type="primary">nudJ</name>
    <name evidence="9" type="ORF">ESZ36_16830</name>
</gene>
<dbReference type="PANTHER" id="PTHR43222">
    <property type="entry name" value="NUDIX HYDROLASE 23"/>
    <property type="match status" value="1"/>
</dbReference>
<sequence>MGNIKLSSNKPLTSGPNISNENDHGINQFKPNTTVAAIIHHGGKFLFVEEHEKSRVVFNQPAGHLEENESLTAAIKREVLEETGLQVEPDFLCGIYYFHQPDLKLYFLRFCFVVELKQWLKGQPQDNEIIDTHWYTLEQIKEKRSQLRSSMVLECVEDYLAGNKIPLSQLKSNL</sequence>
<keyword evidence="10" id="KW-1185">Reference proteome</keyword>
<dbReference type="CDD" id="cd03675">
    <property type="entry name" value="NUDIX_Hydrolase"/>
    <property type="match status" value="1"/>
</dbReference>
<accession>A0A5C6QAG1</accession>
<evidence type="ECO:0000256" key="6">
    <source>
        <dbReference type="RuleBase" id="RU364043"/>
    </source>
</evidence>
<comment type="caution">
    <text evidence="9">The sequence shown here is derived from an EMBL/GenBank/DDBJ whole genome shotgun (WGS) entry which is preliminary data.</text>
</comment>
<dbReference type="GO" id="GO:0004787">
    <property type="term" value="F:thiamine diphosphate phosphatase activity"/>
    <property type="evidence" value="ECO:0007669"/>
    <property type="project" value="InterPro"/>
</dbReference>
<reference evidence="9 10" key="1">
    <citation type="submission" date="2019-07" db="EMBL/GenBank/DDBJ databases">
        <title>Genomes of sea-ice associated Colwellia species.</title>
        <authorList>
            <person name="Bowman J.P."/>
        </authorList>
    </citation>
    <scope>NUCLEOTIDE SEQUENCE [LARGE SCALE GENOMIC DNA]</scope>
    <source>
        <strain evidence="9 10">ACAM 459</strain>
    </source>
</reference>
<feature type="compositionally biased region" description="Polar residues" evidence="7">
    <location>
        <begin position="1"/>
        <end position="20"/>
    </location>
</feature>
<evidence type="ECO:0000313" key="9">
    <source>
        <dbReference type="EMBL" id="TWX65966.1"/>
    </source>
</evidence>
<evidence type="ECO:0000256" key="2">
    <source>
        <dbReference type="ARBA" id="ARBA00007608"/>
    </source>
</evidence>
<organism evidence="9 10">
    <name type="scientific">Colwellia demingiae</name>
    <dbReference type="NCBI Taxonomy" id="89401"/>
    <lineage>
        <taxon>Bacteria</taxon>
        <taxon>Pseudomonadati</taxon>
        <taxon>Pseudomonadota</taxon>
        <taxon>Gammaproteobacteria</taxon>
        <taxon>Alteromonadales</taxon>
        <taxon>Colwelliaceae</taxon>
        <taxon>Colwellia</taxon>
    </lineage>
</organism>